<evidence type="ECO:0000256" key="5">
    <source>
        <dbReference type="ARBA" id="ARBA00023002"/>
    </source>
</evidence>
<keyword evidence="8" id="KW-1185">Reference proteome</keyword>
<organism evidence="7 8">
    <name type="scientific">Coleophoma crateriformis</name>
    <dbReference type="NCBI Taxonomy" id="565419"/>
    <lineage>
        <taxon>Eukaryota</taxon>
        <taxon>Fungi</taxon>
        <taxon>Dikarya</taxon>
        <taxon>Ascomycota</taxon>
        <taxon>Pezizomycotina</taxon>
        <taxon>Leotiomycetes</taxon>
        <taxon>Helotiales</taxon>
        <taxon>Dermateaceae</taxon>
        <taxon>Coleophoma</taxon>
    </lineage>
</organism>
<evidence type="ECO:0000256" key="3">
    <source>
        <dbReference type="ARBA" id="ARBA00022643"/>
    </source>
</evidence>
<comment type="caution">
    <text evidence="7">The sequence shown here is derived from an EMBL/GenBank/DDBJ whole genome shotgun (WGS) entry which is preliminary data.</text>
</comment>
<comment type="cofactor">
    <cofactor evidence="1">
        <name>FMN</name>
        <dbReference type="ChEBI" id="CHEBI:58210"/>
    </cofactor>
</comment>
<keyword evidence="4" id="KW-0521">NADP</keyword>
<dbReference type="Proteomes" id="UP000256328">
    <property type="component" value="Unassembled WGS sequence"/>
</dbReference>
<dbReference type="SUPFAM" id="SSF51395">
    <property type="entry name" value="FMN-linked oxidoreductases"/>
    <property type="match status" value="1"/>
</dbReference>
<name>A0A3D8R8M9_9HELO</name>
<evidence type="ECO:0000259" key="6">
    <source>
        <dbReference type="Pfam" id="PF00724"/>
    </source>
</evidence>
<dbReference type="InterPro" id="IPR013785">
    <property type="entry name" value="Aldolase_TIM"/>
</dbReference>
<dbReference type="AlphaFoldDB" id="A0A3D8R8M9"/>
<proteinExistence type="predicted"/>
<evidence type="ECO:0000256" key="4">
    <source>
        <dbReference type="ARBA" id="ARBA00022857"/>
    </source>
</evidence>
<accession>A0A3D8R8M9</accession>
<evidence type="ECO:0000256" key="1">
    <source>
        <dbReference type="ARBA" id="ARBA00001917"/>
    </source>
</evidence>
<sequence length="430" mass="46193">MADHLCPSTHEAGINQKPCPLKNYSAGHPSYYTPKQQIRAGTAIDPQPDGRAIPKLFQPLMLRGIELQNRIMVSPMCQYSADNGKHTIWHLTHLGGIVQRGPSLTIVEATAVTAEGRITPEDSGLWEDDQIEPFKRLTEFAHSQGQLVGIQLSHAGRKASTVAPWIDRKTSAPTQAGGWPDKVISVSDVPYDEHTCVPAPITSEGIVALKQAFSAATERAVIAGFDAIEFHAAHGYLLHAFLSPATNTLPAPYGGSAENRMRLLLELVQEARAIVPPAMPIMVRIPGDDWVAGGWTINDAVLLGSELAKLGVDLIDVSTGGLMSTQKIITGPAYQAKYSKAVKTAVKGSSTLVSVVGMITTGSLAEEVLQNESADIVLVGRPFQKNPGLVWQWAEELGVEVRVANQIGWGFGQHASRGIAISRGKDVLFN</sequence>
<evidence type="ECO:0000313" key="8">
    <source>
        <dbReference type="Proteomes" id="UP000256328"/>
    </source>
</evidence>
<reference evidence="7 8" key="1">
    <citation type="journal article" date="2018" name="IMA Fungus">
        <title>IMA Genome-F 9: Draft genome sequence of Annulohypoxylon stygium, Aspergillus mulundensis, Berkeleyomyces basicola (syn. Thielaviopsis basicola), Ceratocystis smalleyi, two Cercospora beticola strains, Coleophoma cylindrospora, Fusarium fracticaudum, Phialophora cf. hyalina, and Morchella septimelata.</title>
        <authorList>
            <person name="Wingfield B.D."/>
            <person name="Bills G.F."/>
            <person name="Dong Y."/>
            <person name="Huang W."/>
            <person name="Nel W.J."/>
            <person name="Swalarsk-Parry B.S."/>
            <person name="Vaghefi N."/>
            <person name="Wilken P.M."/>
            <person name="An Z."/>
            <person name="de Beer Z.W."/>
            <person name="De Vos L."/>
            <person name="Chen L."/>
            <person name="Duong T.A."/>
            <person name="Gao Y."/>
            <person name="Hammerbacher A."/>
            <person name="Kikkert J.R."/>
            <person name="Li Y."/>
            <person name="Li H."/>
            <person name="Li K."/>
            <person name="Li Q."/>
            <person name="Liu X."/>
            <person name="Ma X."/>
            <person name="Naidoo K."/>
            <person name="Pethybridge S.J."/>
            <person name="Sun J."/>
            <person name="Steenkamp E.T."/>
            <person name="van der Nest M.A."/>
            <person name="van Wyk S."/>
            <person name="Wingfield M.J."/>
            <person name="Xiong C."/>
            <person name="Yue Q."/>
            <person name="Zhang X."/>
        </authorList>
    </citation>
    <scope>NUCLEOTIDE SEQUENCE [LARGE SCALE GENOMIC DNA]</scope>
    <source>
        <strain evidence="7 8">BP5796</strain>
    </source>
</reference>
<dbReference type="GO" id="GO:0010181">
    <property type="term" value="F:FMN binding"/>
    <property type="evidence" value="ECO:0007669"/>
    <property type="project" value="InterPro"/>
</dbReference>
<feature type="domain" description="NADH:flavin oxidoreductase/NADH oxidase N-terminal" evidence="6">
    <location>
        <begin position="55"/>
        <end position="396"/>
    </location>
</feature>
<evidence type="ECO:0000313" key="7">
    <source>
        <dbReference type="EMBL" id="RDW70405.1"/>
    </source>
</evidence>
<dbReference type="EMBL" id="PDLN01000012">
    <property type="protein sequence ID" value="RDW70405.1"/>
    <property type="molecule type" value="Genomic_DNA"/>
</dbReference>
<dbReference type="CDD" id="cd02932">
    <property type="entry name" value="OYE_YqiM_FMN"/>
    <property type="match status" value="1"/>
</dbReference>
<keyword evidence="5" id="KW-0560">Oxidoreductase</keyword>
<protein>
    <recommendedName>
        <fullName evidence="6">NADH:flavin oxidoreductase/NADH oxidase N-terminal domain-containing protein</fullName>
    </recommendedName>
</protein>
<dbReference type="InterPro" id="IPR044152">
    <property type="entry name" value="YqjM-like"/>
</dbReference>
<dbReference type="Pfam" id="PF00724">
    <property type="entry name" value="Oxidored_FMN"/>
    <property type="match status" value="1"/>
</dbReference>
<dbReference type="Gene3D" id="3.20.20.70">
    <property type="entry name" value="Aldolase class I"/>
    <property type="match status" value="1"/>
</dbReference>
<dbReference type="GO" id="GO:0050661">
    <property type="term" value="F:NADP binding"/>
    <property type="evidence" value="ECO:0007669"/>
    <property type="project" value="InterPro"/>
</dbReference>
<evidence type="ECO:0000256" key="2">
    <source>
        <dbReference type="ARBA" id="ARBA00022630"/>
    </source>
</evidence>
<gene>
    <name evidence="7" type="ORF">BP5796_08802</name>
</gene>
<dbReference type="PANTHER" id="PTHR43303">
    <property type="entry name" value="NADPH DEHYDROGENASE C23G7.10C-RELATED"/>
    <property type="match status" value="1"/>
</dbReference>
<keyword evidence="3" id="KW-0288">FMN</keyword>
<dbReference type="InterPro" id="IPR001155">
    <property type="entry name" value="OxRdtase_FMN_N"/>
</dbReference>
<keyword evidence="2" id="KW-0285">Flavoprotein</keyword>
<dbReference type="PANTHER" id="PTHR43303:SF4">
    <property type="entry name" value="NADPH DEHYDROGENASE C23G7.10C-RELATED"/>
    <property type="match status" value="1"/>
</dbReference>
<dbReference type="GO" id="GO:0003959">
    <property type="term" value="F:NADPH dehydrogenase activity"/>
    <property type="evidence" value="ECO:0007669"/>
    <property type="project" value="InterPro"/>
</dbReference>
<dbReference type="OrthoDB" id="72788at2759"/>